<sequence length="68" mass="7992">MKRTQYLCWISSQKEVLEHKIVPVRALTNMSYNAKLEENRGQGYALDLDARKDYKLTSFSQPQFNLKP</sequence>
<proteinExistence type="predicted"/>
<evidence type="ECO:0000313" key="1">
    <source>
        <dbReference type="EMBL" id="PIA47714.1"/>
    </source>
</evidence>
<evidence type="ECO:0000313" key="2">
    <source>
        <dbReference type="Proteomes" id="UP000230069"/>
    </source>
</evidence>
<organism evidence="1 2">
    <name type="scientific">Aquilegia coerulea</name>
    <name type="common">Rocky mountain columbine</name>
    <dbReference type="NCBI Taxonomy" id="218851"/>
    <lineage>
        <taxon>Eukaryota</taxon>
        <taxon>Viridiplantae</taxon>
        <taxon>Streptophyta</taxon>
        <taxon>Embryophyta</taxon>
        <taxon>Tracheophyta</taxon>
        <taxon>Spermatophyta</taxon>
        <taxon>Magnoliopsida</taxon>
        <taxon>Ranunculales</taxon>
        <taxon>Ranunculaceae</taxon>
        <taxon>Thalictroideae</taxon>
        <taxon>Aquilegia</taxon>
    </lineage>
</organism>
<keyword evidence="2" id="KW-1185">Reference proteome</keyword>
<reference evidence="1 2" key="1">
    <citation type="submission" date="2017-09" db="EMBL/GenBank/DDBJ databases">
        <title>WGS assembly of Aquilegia coerulea Goldsmith.</title>
        <authorList>
            <person name="Hodges S."/>
            <person name="Kramer E."/>
            <person name="Nordborg M."/>
            <person name="Tomkins J."/>
            <person name="Borevitz J."/>
            <person name="Derieg N."/>
            <person name="Yan J."/>
            <person name="Mihaltcheva S."/>
            <person name="Hayes R.D."/>
            <person name="Rokhsar D."/>
        </authorList>
    </citation>
    <scope>NUCLEOTIDE SEQUENCE [LARGE SCALE GENOMIC DNA]</scope>
    <source>
        <strain evidence="2">cv. Goldsmith</strain>
    </source>
</reference>
<protein>
    <submittedName>
        <fullName evidence="1">Uncharacterized protein</fullName>
    </submittedName>
</protein>
<dbReference type="AlphaFoldDB" id="A0A2G5DW16"/>
<gene>
    <name evidence="1" type="ORF">AQUCO_01400365v1</name>
</gene>
<dbReference type="InParanoid" id="A0A2G5DW16"/>
<dbReference type="Proteomes" id="UP000230069">
    <property type="component" value="Unassembled WGS sequence"/>
</dbReference>
<dbReference type="EMBL" id="KZ305031">
    <property type="protein sequence ID" value="PIA47714.1"/>
    <property type="molecule type" value="Genomic_DNA"/>
</dbReference>
<name>A0A2G5DW16_AQUCA</name>
<accession>A0A2G5DW16</accession>